<dbReference type="EMBL" id="KL584751">
    <property type="protein sequence ID" value="KEQ99073.1"/>
    <property type="molecule type" value="Genomic_DNA"/>
</dbReference>
<accession>A0A074YMP9</accession>
<proteinExistence type="predicted"/>
<feature type="region of interest" description="Disordered" evidence="1">
    <location>
        <begin position="1"/>
        <end position="33"/>
    </location>
</feature>
<sequence length="124" mass="14343">MESGHTTTLHGQTSPPPDESEEEDNIDPKDELSPFDWQALNSEYLETMAQCKTNEDKHLEEFASLSRFFGVWAETISGHEQERSHARLRTQSTLAKYHEGELEKRRKHYVNVVEAFRNALHMLG</sequence>
<evidence type="ECO:0000313" key="3">
    <source>
        <dbReference type="Proteomes" id="UP000030641"/>
    </source>
</evidence>
<feature type="compositionally biased region" description="Polar residues" evidence="1">
    <location>
        <begin position="1"/>
        <end position="13"/>
    </location>
</feature>
<protein>
    <submittedName>
        <fullName evidence="2">Uncharacterized protein</fullName>
    </submittedName>
</protein>
<reference evidence="2 3" key="1">
    <citation type="journal article" date="2014" name="BMC Genomics">
        <title>Genome sequencing of four Aureobasidium pullulans varieties: biotechnological potential, stress tolerance, and description of new species.</title>
        <authorList>
            <person name="Gostin Ar C."/>
            <person name="Ohm R.A."/>
            <person name="Kogej T."/>
            <person name="Sonjak S."/>
            <person name="Turk M."/>
            <person name="Zajc J."/>
            <person name="Zalar P."/>
            <person name="Grube M."/>
            <person name="Sun H."/>
            <person name="Han J."/>
            <person name="Sharma A."/>
            <person name="Chiniquy J."/>
            <person name="Ngan C.Y."/>
            <person name="Lipzen A."/>
            <person name="Barry K."/>
            <person name="Grigoriev I.V."/>
            <person name="Gunde-Cimerman N."/>
        </authorList>
    </citation>
    <scope>NUCLEOTIDE SEQUENCE [LARGE SCALE GENOMIC DNA]</scope>
    <source>
        <strain evidence="2 3">EXF-2481</strain>
    </source>
</reference>
<dbReference type="OMA" id="QSGHEHE"/>
<gene>
    <name evidence="2" type="ORF">AUEXF2481DRAFT_36372</name>
</gene>
<dbReference type="OrthoDB" id="5335351at2759"/>
<keyword evidence="3" id="KW-1185">Reference proteome</keyword>
<name>A0A074YMP9_AURSE</name>
<dbReference type="RefSeq" id="XP_013347474.1">
    <property type="nucleotide sequence ID" value="XM_013492020.1"/>
</dbReference>
<dbReference type="Proteomes" id="UP000030641">
    <property type="component" value="Unassembled WGS sequence"/>
</dbReference>
<dbReference type="HOGENOM" id="CLU_097655_3_0_1"/>
<evidence type="ECO:0000313" key="2">
    <source>
        <dbReference type="EMBL" id="KEQ99073.1"/>
    </source>
</evidence>
<dbReference type="GeneID" id="25365544"/>
<organism evidence="2 3">
    <name type="scientific">Aureobasidium subglaciale (strain EXF-2481)</name>
    <name type="common">Aureobasidium pullulans var. subglaciale</name>
    <dbReference type="NCBI Taxonomy" id="1043005"/>
    <lineage>
        <taxon>Eukaryota</taxon>
        <taxon>Fungi</taxon>
        <taxon>Dikarya</taxon>
        <taxon>Ascomycota</taxon>
        <taxon>Pezizomycotina</taxon>
        <taxon>Dothideomycetes</taxon>
        <taxon>Dothideomycetidae</taxon>
        <taxon>Dothideales</taxon>
        <taxon>Saccotheciaceae</taxon>
        <taxon>Aureobasidium</taxon>
    </lineage>
</organism>
<feature type="non-terminal residue" evidence="2">
    <location>
        <position position="124"/>
    </location>
</feature>
<dbReference type="STRING" id="1043005.A0A074YMP9"/>
<dbReference type="InParanoid" id="A0A074YMP9"/>
<dbReference type="AlphaFoldDB" id="A0A074YMP9"/>
<evidence type="ECO:0000256" key="1">
    <source>
        <dbReference type="SAM" id="MobiDB-lite"/>
    </source>
</evidence>